<feature type="region of interest" description="Disordered" evidence="1">
    <location>
        <begin position="1"/>
        <end position="36"/>
    </location>
</feature>
<accession>A0ABY5K4V6</accession>
<evidence type="ECO:0000313" key="4">
    <source>
        <dbReference type="Proteomes" id="UP001317322"/>
    </source>
</evidence>
<keyword evidence="2" id="KW-0812">Transmembrane</keyword>
<dbReference type="EMBL" id="CP101989">
    <property type="protein sequence ID" value="UUI64794.1"/>
    <property type="molecule type" value="Genomic_DNA"/>
</dbReference>
<evidence type="ECO:0000313" key="3">
    <source>
        <dbReference type="EMBL" id="UUI64794.1"/>
    </source>
</evidence>
<keyword evidence="2" id="KW-1133">Transmembrane helix</keyword>
<keyword evidence="2" id="KW-0472">Membrane</keyword>
<evidence type="ECO:0000256" key="1">
    <source>
        <dbReference type="SAM" id="MobiDB-lite"/>
    </source>
</evidence>
<evidence type="ECO:0000256" key="2">
    <source>
        <dbReference type="SAM" id="Phobius"/>
    </source>
</evidence>
<dbReference type="Proteomes" id="UP001317322">
    <property type="component" value="Chromosome"/>
</dbReference>
<keyword evidence="4" id="KW-1185">Reference proteome</keyword>
<dbReference type="RefSeq" id="WP_227565863.1">
    <property type="nucleotide sequence ID" value="NZ_CP101989.1"/>
</dbReference>
<organism evidence="3 4">
    <name type="scientific">Cellulomonas wangsupingiae</name>
    <dbReference type="NCBI Taxonomy" id="2968085"/>
    <lineage>
        <taxon>Bacteria</taxon>
        <taxon>Bacillati</taxon>
        <taxon>Actinomycetota</taxon>
        <taxon>Actinomycetes</taxon>
        <taxon>Micrococcales</taxon>
        <taxon>Cellulomonadaceae</taxon>
        <taxon>Cellulomonas</taxon>
    </lineage>
</organism>
<proteinExistence type="predicted"/>
<name>A0ABY5K4V6_9CELL</name>
<sequence length="106" mass="11681">MATVADRRYPVPQRRGAAHHARDPAWVRPPHHTRPARRARAMRHASAHGGRHLLRDVTLALLTLALAGGVVVGILHLDPALRDEVLDLLRQAEAAVRARVDALRPT</sequence>
<feature type="transmembrane region" description="Helical" evidence="2">
    <location>
        <begin position="57"/>
        <end position="77"/>
    </location>
</feature>
<reference evidence="3 4" key="1">
    <citation type="submission" date="2022-07" db="EMBL/GenBank/DDBJ databases">
        <title>Novel species in genus cellulomonas.</title>
        <authorList>
            <person name="Ye L."/>
        </authorList>
    </citation>
    <scope>NUCLEOTIDE SEQUENCE [LARGE SCALE GENOMIC DNA]</scope>
    <source>
        <strain evidence="4">zg-Y908</strain>
    </source>
</reference>
<gene>
    <name evidence="3" type="ORF">NP075_17035</name>
</gene>
<evidence type="ECO:0008006" key="5">
    <source>
        <dbReference type="Google" id="ProtNLM"/>
    </source>
</evidence>
<protein>
    <recommendedName>
        <fullName evidence="5">YtxH domain-containing protein</fullName>
    </recommendedName>
</protein>